<protein>
    <submittedName>
        <fullName evidence="1">Uncharacterized protein</fullName>
    </submittedName>
</protein>
<evidence type="ECO:0000313" key="1">
    <source>
        <dbReference type="EMBL" id="ACK78464.1"/>
    </source>
</evidence>
<dbReference type="HOGENOM" id="CLU_1084283_0_0_6"/>
<dbReference type="AlphaFoldDB" id="B7J8Z0"/>
<name>B7J8Z0_ACIF2</name>
<sequence length="256" mass="28989">MRFPEWALKFLPEFSQEDGTRLELEPNSKVYFYAEDECKNGEVSIVANLSAMGIPYDSSSAEYFEYKAETIYFRFRDNGMTEEHGVLEGSDRVPAQDIIDLVDNHLTAAEIGKWCRDYIAPFQPLTPPLEEITESDYRNWLNQKAQVFRDHVLAALDGKHVSIARLYTIHGIEDGESTLFSMPGTVWSKHLQPRVCFSDKQIDEGERLFPGVRFFMAGKGRVAAFISPVAISPTDIPDLTIAVTEYLETLCKGEDA</sequence>
<organism evidence="1 2">
    <name type="scientific">Acidithiobacillus ferrooxidans (strain ATCC 23270 / DSM 14882 / CIP 104768 / NCIMB 8455)</name>
    <name type="common">Ferrobacillus ferrooxidans (strain ATCC 23270)</name>
    <dbReference type="NCBI Taxonomy" id="243159"/>
    <lineage>
        <taxon>Bacteria</taxon>
        <taxon>Pseudomonadati</taxon>
        <taxon>Pseudomonadota</taxon>
        <taxon>Acidithiobacillia</taxon>
        <taxon>Acidithiobacillales</taxon>
        <taxon>Acidithiobacillaceae</taxon>
        <taxon>Acidithiobacillus</taxon>
    </lineage>
</organism>
<dbReference type="EMBL" id="CP001219">
    <property type="protein sequence ID" value="ACK78464.1"/>
    <property type="molecule type" value="Genomic_DNA"/>
</dbReference>
<accession>B7J8Z0</accession>
<dbReference type="KEGG" id="afr:AFE_1308"/>
<gene>
    <name evidence="1" type="ordered locus">AFE_1308</name>
</gene>
<dbReference type="PaxDb" id="243159-AFE_1308"/>
<dbReference type="Proteomes" id="UP000001362">
    <property type="component" value="Chromosome"/>
</dbReference>
<dbReference type="eggNOG" id="ENOG5030F59">
    <property type="taxonomic scope" value="Bacteria"/>
</dbReference>
<keyword evidence="2" id="KW-1185">Reference proteome</keyword>
<proteinExistence type="predicted"/>
<evidence type="ECO:0000313" key="2">
    <source>
        <dbReference type="Proteomes" id="UP000001362"/>
    </source>
</evidence>
<reference evidence="1 2" key="1">
    <citation type="journal article" date="2008" name="BMC Genomics">
        <title>Acidithiobacillus ferrooxidans metabolism: from genome sequence to industrial applications.</title>
        <authorList>
            <person name="Valdes J."/>
            <person name="Pedroso I."/>
            <person name="Quatrini R."/>
            <person name="Dodson R.J."/>
            <person name="Tettelin H."/>
            <person name="Blake R.II."/>
            <person name="Eisen J.A."/>
            <person name="Holmes D.S."/>
        </authorList>
    </citation>
    <scope>NUCLEOTIDE SEQUENCE [LARGE SCALE GENOMIC DNA]</scope>
    <source>
        <strain evidence="2">ATCC 23270 / DSM 14882 / CIP 104768 / NCIMB 8455</strain>
    </source>
</reference>